<protein>
    <submittedName>
        <fullName evidence="1">Anti-sigma factor</fullName>
    </submittedName>
</protein>
<keyword evidence="2" id="KW-1185">Reference proteome</keyword>
<accession>A0A930UXI3</accession>
<gene>
    <name evidence="1" type="ORF">ISG29_04230</name>
</gene>
<name>A0A930UXI3_9ACTN</name>
<proteinExistence type="predicted"/>
<reference evidence="1" key="1">
    <citation type="submission" date="2020-11" db="EMBL/GenBank/DDBJ databases">
        <title>Nocardioides sp. CBS4Y-1, whole genome shotgun sequence.</title>
        <authorList>
            <person name="Tuo L."/>
        </authorList>
    </citation>
    <scope>NUCLEOTIDE SEQUENCE</scope>
    <source>
        <strain evidence="1">CBS4Y-1</strain>
    </source>
</reference>
<dbReference type="AlphaFoldDB" id="A0A930UXI3"/>
<dbReference type="Proteomes" id="UP000656804">
    <property type="component" value="Unassembled WGS sequence"/>
</dbReference>
<sequence length="123" mass="12917">MRLPAERAYVSVLRTLTAGLAARLDFTIDDIEDLRIVVGEACAIVLSEATAGGDLLGRFTLGQRELGVDVSVPATEGHALDEDSFAWQVLTTLAGDVAASTTEGRLHLRMVVRASALDAPAGP</sequence>
<evidence type="ECO:0000313" key="2">
    <source>
        <dbReference type="Proteomes" id="UP000656804"/>
    </source>
</evidence>
<evidence type="ECO:0000313" key="1">
    <source>
        <dbReference type="EMBL" id="MBF4160885.1"/>
    </source>
</evidence>
<comment type="caution">
    <text evidence="1">The sequence shown here is derived from an EMBL/GenBank/DDBJ whole genome shotgun (WGS) entry which is preliminary data.</text>
</comment>
<organism evidence="1 2">
    <name type="scientific">Nocardioides acrostichi</name>
    <dbReference type="NCBI Taxonomy" id="2784339"/>
    <lineage>
        <taxon>Bacteria</taxon>
        <taxon>Bacillati</taxon>
        <taxon>Actinomycetota</taxon>
        <taxon>Actinomycetes</taxon>
        <taxon>Propionibacteriales</taxon>
        <taxon>Nocardioidaceae</taxon>
        <taxon>Nocardioides</taxon>
    </lineage>
</organism>
<dbReference type="EMBL" id="JADIVZ010000001">
    <property type="protein sequence ID" value="MBF4160885.1"/>
    <property type="molecule type" value="Genomic_DNA"/>
</dbReference>